<comment type="caution">
    <text evidence="8">The sequence shown here is derived from an EMBL/GenBank/DDBJ whole genome shotgun (WGS) entry which is preliminary data.</text>
</comment>
<evidence type="ECO:0000256" key="7">
    <source>
        <dbReference type="SAM" id="Phobius"/>
    </source>
</evidence>
<evidence type="ECO:0000256" key="2">
    <source>
        <dbReference type="ARBA" id="ARBA00022692"/>
    </source>
</evidence>
<feature type="compositionally biased region" description="Basic residues" evidence="6">
    <location>
        <begin position="281"/>
        <end position="290"/>
    </location>
</feature>
<feature type="region of interest" description="Disordered" evidence="6">
    <location>
        <begin position="232"/>
        <end position="290"/>
    </location>
</feature>
<organism evidence="8 9">
    <name type="scientific">Sporothrix bragantina</name>
    <dbReference type="NCBI Taxonomy" id="671064"/>
    <lineage>
        <taxon>Eukaryota</taxon>
        <taxon>Fungi</taxon>
        <taxon>Dikarya</taxon>
        <taxon>Ascomycota</taxon>
        <taxon>Pezizomycotina</taxon>
        <taxon>Sordariomycetes</taxon>
        <taxon>Sordariomycetidae</taxon>
        <taxon>Ophiostomatales</taxon>
        <taxon>Ophiostomataceae</taxon>
        <taxon>Sporothrix</taxon>
    </lineage>
</organism>
<evidence type="ECO:0000256" key="6">
    <source>
        <dbReference type="SAM" id="MobiDB-lite"/>
    </source>
</evidence>
<gene>
    <name evidence="8" type="ORF">SBRCBS47491_005990</name>
</gene>
<reference evidence="8 9" key="1">
    <citation type="submission" date="2024-01" db="EMBL/GenBank/DDBJ databases">
        <authorList>
            <person name="Allen C."/>
            <person name="Tagirdzhanova G."/>
        </authorList>
    </citation>
    <scope>NUCLEOTIDE SEQUENCE [LARGE SCALE GENOMIC DNA]</scope>
</reference>
<evidence type="ECO:0000256" key="1">
    <source>
        <dbReference type="ARBA" id="ARBA00004477"/>
    </source>
</evidence>
<dbReference type="PANTHER" id="PTHR31394">
    <property type="entry name" value="TRANSMEMBRANE PROTEIN 199"/>
    <property type="match status" value="1"/>
</dbReference>
<keyword evidence="4 7" id="KW-1133">Transmembrane helix</keyword>
<proteinExistence type="predicted"/>
<feature type="transmembrane region" description="Helical" evidence="7">
    <location>
        <begin position="181"/>
        <end position="202"/>
    </location>
</feature>
<evidence type="ECO:0000256" key="5">
    <source>
        <dbReference type="ARBA" id="ARBA00023136"/>
    </source>
</evidence>
<dbReference type="InterPro" id="IPR021013">
    <property type="entry name" value="ATPase_Vma12"/>
</dbReference>
<dbReference type="PANTHER" id="PTHR31394:SF1">
    <property type="entry name" value="TRANSMEMBRANE PROTEIN 199"/>
    <property type="match status" value="1"/>
</dbReference>
<dbReference type="EMBL" id="CAWUHC010000055">
    <property type="protein sequence ID" value="CAK7225736.1"/>
    <property type="molecule type" value="Genomic_DNA"/>
</dbReference>
<evidence type="ECO:0000256" key="4">
    <source>
        <dbReference type="ARBA" id="ARBA00022989"/>
    </source>
</evidence>
<protein>
    <submittedName>
        <fullName evidence="8">Uncharacterized protein</fullName>
    </submittedName>
</protein>
<dbReference type="Proteomes" id="UP001642406">
    <property type="component" value="Unassembled WGS sequence"/>
</dbReference>
<keyword evidence="2 7" id="KW-0812">Transmembrane</keyword>
<comment type="subcellular location">
    <subcellularLocation>
        <location evidence="1">Endoplasmic reticulum membrane</location>
        <topology evidence="1">Multi-pass membrane protein</topology>
    </subcellularLocation>
</comment>
<evidence type="ECO:0000313" key="9">
    <source>
        <dbReference type="Proteomes" id="UP001642406"/>
    </source>
</evidence>
<feature type="transmembrane region" description="Helical" evidence="7">
    <location>
        <begin position="153"/>
        <end position="175"/>
    </location>
</feature>
<keyword evidence="9" id="KW-1185">Reference proteome</keyword>
<keyword evidence="5 7" id="KW-0472">Membrane</keyword>
<sequence length="290" mass="31615">MTPSIVEGLKRIQGDGTTIKSPQSTITVAQGEPDLDSPDIAKPISHDQVLLLAKALKASENDRSVDAPTLEALLVGARVYVPPPPPKPEPSPEYKALMARLRREDEARAYERMINRPDAYDTSSFAQISRPVYATDTGDDGVTLSDVNRQVMLIFNFVVTMGGVAYALWMLARWWPTPSRLFLAMGGSIATGIVEYGLYAGYVWHLSEAAKRDAKPPKEIREVVNTWTVGPGGVEDITRHTSHDGNQTTEKSTEKIEANGSLETSIPGVVGATGIDSGEARRRKKEKEAL</sequence>
<name>A0ABP0C293_9PEZI</name>
<accession>A0ABP0C293</accession>
<evidence type="ECO:0000256" key="3">
    <source>
        <dbReference type="ARBA" id="ARBA00022824"/>
    </source>
</evidence>
<evidence type="ECO:0000313" key="8">
    <source>
        <dbReference type="EMBL" id="CAK7225736.1"/>
    </source>
</evidence>
<keyword evidence="3" id="KW-0256">Endoplasmic reticulum</keyword>
<dbReference type="Pfam" id="PF11712">
    <property type="entry name" value="Vma12"/>
    <property type="match status" value="1"/>
</dbReference>